<evidence type="ECO:0000313" key="2">
    <source>
        <dbReference type="EMBL" id="QUF03384.1"/>
    </source>
</evidence>
<feature type="region of interest" description="Disordered" evidence="1">
    <location>
        <begin position="35"/>
        <end position="54"/>
    </location>
</feature>
<sequence>MAGRVAGLPTRDADSPALTCAADPDQQLITWTAEPGSPACARPRTVTASGRPPS</sequence>
<gene>
    <name evidence="2" type="ORF">KCV87_28865</name>
</gene>
<dbReference type="Proteomes" id="UP000677152">
    <property type="component" value="Chromosome"/>
</dbReference>
<evidence type="ECO:0000313" key="3">
    <source>
        <dbReference type="Proteomes" id="UP000677152"/>
    </source>
</evidence>
<organism evidence="2 3">
    <name type="scientific">Actinosynnema pretiosum subsp. pretiosum</name>
    <dbReference type="NCBI Taxonomy" id="103721"/>
    <lineage>
        <taxon>Bacteria</taxon>
        <taxon>Bacillati</taxon>
        <taxon>Actinomycetota</taxon>
        <taxon>Actinomycetes</taxon>
        <taxon>Pseudonocardiales</taxon>
        <taxon>Pseudonocardiaceae</taxon>
        <taxon>Actinosynnema</taxon>
    </lineage>
</organism>
<dbReference type="AlphaFoldDB" id="A0AA45L4I2"/>
<protein>
    <submittedName>
        <fullName evidence="2">Uncharacterized protein</fullName>
    </submittedName>
</protein>
<dbReference type="EMBL" id="CP073249">
    <property type="protein sequence ID" value="QUF03384.1"/>
    <property type="molecule type" value="Genomic_DNA"/>
</dbReference>
<evidence type="ECO:0000256" key="1">
    <source>
        <dbReference type="SAM" id="MobiDB-lite"/>
    </source>
</evidence>
<proteinExistence type="predicted"/>
<name>A0AA45L4I2_9PSEU</name>
<accession>A0AA45L4I2</accession>
<reference evidence="2" key="1">
    <citation type="submission" date="2021-04" db="EMBL/GenBank/DDBJ databases">
        <title>Genomic sequence of Actinosynnema pretiosum subsp. pretiosum ATCC 31280 (C-14919).</title>
        <authorList>
            <person name="Bai L."/>
            <person name="Wang X."/>
            <person name="Xiao Y."/>
        </authorList>
    </citation>
    <scope>NUCLEOTIDE SEQUENCE</scope>
    <source>
        <strain evidence="2">ATCC 31280</strain>
    </source>
</reference>